<feature type="signal peptide" evidence="2">
    <location>
        <begin position="1"/>
        <end position="35"/>
    </location>
</feature>
<evidence type="ECO:0000313" key="4">
    <source>
        <dbReference type="Proteomes" id="UP000515312"/>
    </source>
</evidence>
<feature type="region of interest" description="Disordered" evidence="1">
    <location>
        <begin position="198"/>
        <end position="217"/>
    </location>
</feature>
<dbReference type="Proteomes" id="UP000515312">
    <property type="component" value="Chromosome"/>
</dbReference>
<dbReference type="KEGG" id="adin:H7849_21230"/>
<accession>A0A7G8BG97</accession>
<reference evidence="3 4" key="1">
    <citation type="submission" date="2020-08" db="EMBL/GenBank/DDBJ databases">
        <title>Edaphobacter telluris sp. nov. and Acidobacterium dinghuensis sp. nov., two acidobacteria isolated from forest soil.</title>
        <authorList>
            <person name="Fu J."/>
            <person name="Qiu L."/>
        </authorList>
    </citation>
    <scope>NUCLEOTIDE SEQUENCE [LARGE SCALE GENOMIC DNA]</scope>
    <source>
        <strain evidence="3">4Y35</strain>
    </source>
</reference>
<keyword evidence="2" id="KW-0732">Signal</keyword>
<dbReference type="AlphaFoldDB" id="A0A7G8BG97"/>
<evidence type="ECO:0000313" key="3">
    <source>
        <dbReference type="EMBL" id="QNI31567.1"/>
    </source>
</evidence>
<feature type="chain" id="PRO_5028847872" evidence="2">
    <location>
        <begin position="36"/>
        <end position="217"/>
    </location>
</feature>
<dbReference type="EMBL" id="CP060394">
    <property type="protein sequence ID" value="QNI31567.1"/>
    <property type="molecule type" value="Genomic_DNA"/>
</dbReference>
<feature type="compositionally biased region" description="Polar residues" evidence="1">
    <location>
        <begin position="200"/>
        <end position="217"/>
    </location>
</feature>
<evidence type="ECO:0000256" key="1">
    <source>
        <dbReference type="SAM" id="MobiDB-lite"/>
    </source>
</evidence>
<proteinExistence type="predicted"/>
<sequence>MACFAPSRPLASSRAIIRLALLLSLLAVFSFKAQAAENTLVFYADKQVSDTLWQPLFSAIQNDLAKEDYGLSDRTPQLMRSNEVFPGEEFGRVIEVKLLGRCDVPQQAYRPLKPGPLGWVLRVHGEIQPYIYVDCTRMAQVLDPTTLGMSNEQRSRAMSQAISHVLVHEWIHITTQNSGHTEHGISEAQLTAATLVAEPRTTQAPIDNTQNSVADER</sequence>
<organism evidence="3 4">
    <name type="scientific">Alloacidobacterium dinghuense</name>
    <dbReference type="NCBI Taxonomy" id="2763107"/>
    <lineage>
        <taxon>Bacteria</taxon>
        <taxon>Pseudomonadati</taxon>
        <taxon>Acidobacteriota</taxon>
        <taxon>Terriglobia</taxon>
        <taxon>Terriglobales</taxon>
        <taxon>Acidobacteriaceae</taxon>
        <taxon>Alloacidobacterium</taxon>
    </lineage>
</organism>
<name>A0A7G8BG97_9BACT</name>
<evidence type="ECO:0000256" key="2">
    <source>
        <dbReference type="SAM" id="SignalP"/>
    </source>
</evidence>
<protein>
    <submittedName>
        <fullName evidence="3">Uncharacterized protein</fullName>
    </submittedName>
</protein>
<gene>
    <name evidence="3" type="ORF">H7849_21230</name>
</gene>
<keyword evidence="4" id="KW-1185">Reference proteome</keyword>
<dbReference type="RefSeq" id="WP_186742317.1">
    <property type="nucleotide sequence ID" value="NZ_CP060394.1"/>
</dbReference>